<keyword evidence="3" id="KW-1185">Reference proteome</keyword>
<feature type="region of interest" description="Disordered" evidence="1">
    <location>
        <begin position="1"/>
        <end position="51"/>
    </location>
</feature>
<protein>
    <submittedName>
        <fullName evidence="2">Uncharacterized protein</fullName>
    </submittedName>
</protein>
<feature type="compositionally biased region" description="Basic and acidic residues" evidence="1">
    <location>
        <begin position="24"/>
        <end position="33"/>
    </location>
</feature>
<feature type="region of interest" description="Disordered" evidence="1">
    <location>
        <begin position="151"/>
        <end position="180"/>
    </location>
</feature>
<sequence length="180" mass="18610">MRRVSPERVAAQQVRAGQPVQQPRRGDLVDVAERGGAGEGGGGGGQAQQAEQALRLGVQPLVGAAEDLPDRGAAARIQQVQGAGPVQLRHDSGQRQVRLRAGVLGGQAQGEGEPGADGGQRVDAVRFGACPLTHQSGEQVDGVRRREQVERDAAGAVQGDQRRQAVPAGDHHEGVVVAGQ</sequence>
<gene>
    <name evidence="2" type="ORF">AAFH96_03240</name>
</gene>
<comment type="caution">
    <text evidence="2">The sequence shown here is derived from an EMBL/GenBank/DDBJ whole genome shotgun (WGS) entry which is preliminary data.</text>
</comment>
<feature type="compositionally biased region" description="Gly residues" evidence="1">
    <location>
        <begin position="35"/>
        <end position="46"/>
    </location>
</feature>
<dbReference type="Proteomes" id="UP001582793">
    <property type="component" value="Unassembled WGS sequence"/>
</dbReference>
<evidence type="ECO:0000256" key="1">
    <source>
        <dbReference type="SAM" id="MobiDB-lite"/>
    </source>
</evidence>
<organism evidence="2 3">
    <name type="scientific">Polymorphospora lycopeni</name>
    <dbReference type="NCBI Taxonomy" id="3140240"/>
    <lineage>
        <taxon>Bacteria</taxon>
        <taxon>Bacillati</taxon>
        <taxon>Actinomycetota</taxon>
        <taxon>Actinomycetes</taxon>
        <taxon>Micromonosporales</taxon>
        <taxon>Micromonosporaceae</taxon>
        <taxon>Polymorphospora</taxon>
    </lineage>
</organism>
<dbReference type="RefSeq" id="WP_375732953.1">
    <property type="nucleotide sequence ID" value="NZ_JBCGDC010000006.1"/>
</dbReference>
<evidence type="ECO:0000313" key="2">
    <source>
        <dbReference type="EMBL" id="MFB6392119.1"/>
    </source>
</evidence>
<accession>A0ABV5CK22</accession>
<name>A0ABV5CK22_9ACTN</name>
<evidence type="ECO:0000313" key="3">
    <source>
        <dbReference type="Proteomes" id="UP001582793"/>
    </source>
</evidence>
<proteinExistence type="predicted"/>
<reference evidence="2 3" key="1">
    <citation type="submission" date="2024-04" db="EMBL/GenBank/DDBJ databases">
        <title>Polymorphospora sp. isolated from Baiyangdian Lake in Xiong'an New Area.</title>
        <authorList>
            <person name="Zhang X."/>
            <person name="Liu J."/>
        </authorList>
    </citation>
    <scope>NUCLEOTIDE SEQUENCE [LARGE SCALE GENOMIC DNA]</scope>
    <source>
        <strain evidence="2 3">2-325</strain>
    </source>
</reference>
<dbReference type="EMBL" id="JBCGDC010000006">
    <property type="protein sequence ID" value="MFB6392119.1"/>
    <property type="molecule type" value="Genomic_DNA"/>
</dbReference>